<sequence length="353" mass="38376">MKNINFEIGGHSLSPGEQKTIDIPLASMPTHNTIQMPIHVIHGKQKGPVLFISAAIHGDEINGVEIIRRLLKLKQLSKVKGTIVAIPIVNVHGFITNSRYLPDGRDLNRSFPGSSKGSLAGRMADTFFKEIVKKCTHGIDLHTAARHRDNLPQVRADLSNPEVKRLALIFGVPAVIDSKIRDGSLRAVAVENNIPVVLYEAGEALRFDEVSIRAGMRGIVNVMRELGMLAQSKTKESIKTPVISSNTSWVRAPFSGILRALVPLGAKAEKGSVLGVISDPLGANELQVIAPEDGIVIGRTNLPLIYEGDALFHLAFYKKKVDAVFDQVESFQEKLEPAAATQAPSDPEYSPIQ</sequence>
<evidence type="ECO:0000259" key="5">
    <source>
        <dbReference type="Pfam" id="PF24827"/>
    </source>
</evidence>
<dbReference type="SUPFAM" id="SSF53187">
    <property type="entry name" value="Zn-dependent exopeptidases"/>
    <property type="match status" value="1"/>
</dbReference>
<evidence type="ECO:0000256" key="2">
    <source>
        <dbReference type="ARBA" id="ARBA00022723"/>
    </source>
</evidence>
<keyword evidence="7" id="KW-1185">Reference proteome</keyword>
<evidence type="ECO:0000313" key="6">
    <source>
        <dbReference type="EMBL" id="CAH0991757.1"/>
    </source>
</evidence>
<reference evidence="6" key="1">
    <citation type="submission" date="2021-12" db="EMBL/GenBank/DDBJ databases">
        <authorList>
            <person name="Rodrigo-Torres L."/>
            <person name="Arahal R. D."/>
            <person name="Lucena T."/>
        </authorList>
    </citation>
    <scope>NUCLEOTIDE SEQUENCE</scope>
    <source>
        <strain evidence="6">CECT 8267</strain>
    </source>
</reference>
<dbReference type="RefSeq" id="WP_237444457.1">
    <property type="nucleotide sequence ID" value="NZ_CAKLPX010000002.1"/>
</dbReference>
<dbReference type="CDD" id="cd06251">
    <property type="entry name" value="M14_ASTE_ASPA-like"/>
    <property type="match status" value="1"/>
</dbReference>
<evidence type="ECO:0000256" key="3">
    <source>
        <dbReference type="ARBA" id="ARBA00022801"/>
    </source>
</evidence>
<keyword evidence="3 6" id="KW-0378">Hydrolase</keyword>
<protein>
    <submittedName>
        <fullName evidence="6">N-alpha-acetyl-L-2,4-diaminobutyric acid deacetylase</fullName>
        <ecNumber evidence="6">3.5.1.125</ecNumber>
    </submittedName>
</protein>
<gene>
    <name evidence="6" type="primary">doeB</name>
    <name evidence="6" type="ORF">SIN8267_01871</name>
</gene>
<dbReference type="InterPro" id="IPR055438">
    <property type="entry name" value="AstE_AspA_cat"/>
</dbReference>
<dbReference type="EC" id="3.5.1.125" evidence="6"/>
<dbReference type="PIRSF" id="PIRSF039012">
    <property type="entry name" value="ASP"/>
    <property type="match status" value="1"/>
</dbReference>
<dbReference type="GO" id="GO:0016787">
    <property type="term" value="F:hydrolase activity"/>
    <property type="evidence" value="ECO:0007669"/>
    <property type="project" value="UniProtKB-KW"/>
</dbReference>
<name>A0ABN8EHE2_9GAMM</name>
<dbReference type="Pfam" id="PF24827">
    <property type="entry name" value="AstE_AspA_cat"/>
    <property type="match status" value="1"/>
</dbReference>
<keyword evidence="2" id="KW-0479">Metal-binding</keyword>
<evidence type="ECO:0000313" key="7">
    <source>
        <dbReference type="Proteomes" id="UP000838100"/>
    </source>
</evidence>
<dbReference type="InterPro" id="IPR043795">
    <property type="entry name" value="N-alpha-Ac-DABA-like"/>
</dbReference>
<feature type="domain" description="Succinylglutamate desuccinylase/Aspartoacylase catalytic" evidence="5">
    <location>
        <begin position="47"/>
        <end position="225"/>
    </location>
</feature>
<evidence type="ECO:0000256" key="4">
    <source>
        <dbReference type="ARBA" id="ARBA00022833"/>
    </source>
</evidence>
<comment type="cofactor">
    <cofactor evidence="1">
        <name>Zn(2+)</name>
        <dbReference type="ChEBI" id="CHEBI:29105"/>
    </cofactor>
</comment>
<organism evidence="6 7">
    <name type="scientific">Sinobacterium norvegicum</name>
    <dbReference type="NCBI Taxonomy" id="1641715"/>
    <lineage>
        <taxon>Bacteria</taxon>
        <taxon>Pseudomonadati</taxon>
        <taxon>Pseudomonadota</taxon>
        <taxon>Gammaproteobacteria</taxon>
        <taxon>Cellvibrionales</taxon>
        <taxon>Spongiibacteraceae</taxon>
        <taxon>Sinobacterium</taxon>
    </lineage>
</organism>
<comment type="caution">
    <text evidence="6">The sequence shown here is derived from an EMBL/GenBank/DDBJ whole genome shotgun (WGS) entry which is preliminary data.</text>
</comment>
<dbReference type="InterPro" id="IPR053138">
    <property type="entry name" value="N-alpha-Ac-DABA_deacetylase"/>
</dbReference>
<dbReference type="PANTHER" id="PTHR37326:SF2">
    <property type="entry name" value="SUCCINYLGLUTAMATE DESUCCINYLASE_ASPARTOACYLASE FAMILY PROTEIN"/>
    <property type="match status" value="1"/>
</dbReference>
<evidence type="ECO:0000256" key="1">
    <source>
        <dbReference type="ARBA" id="ARBA00001947"/>
    </source>
</evidence>
<dbReference type="Gene3D" id="3.40.630.10">
    <property type="entry name" value="Zn peptidases"/>
    <property type="match status" value="1"/>
</dbReference>
<accession>A0ABN8EHE2</accession>
<keyword evidence="4" id="KW-0862">Zinc</keyword>
<dbReference type="PANTHER" id="PTHR37326">
    <property type="entry name" value="BLL3975 PROTEIN"/>
    <property type="match status" value="1"/>
</dbReference>
<dbReference type="EMBL" id="CAKLPX010000002">
    <property type="protein sequence ID" value="CAH0991757.1"/>
    <property type="molecule type" value="Genomic_DNA"/>
</dbReference>
<dbReference type="Proteomes" id="UP000838100">
    <property type="component" value="Unassembled WGS sequence"/>
</dbReference>
<proteinExistence type="predicted"/>